<protein>
    <submittedName>
        <fullName evidence="6">Helicase Cas3, CRISPR-associated, core</fullName>
    </submittedName>
</protein>
<dbReference type="Proteomes" id="UP000245207">
    <property type="component" value="Unassembled WGS sequence"/>
</dbReference>
<dbReference type="Pfam" id="PF00270">
    <property type="entry name" value="DEAD"/>
    <property type="match status" value="1"/>
</dbReference>
<evidence type="ECO:0000256" key="1">
    <source>
        <dbReference type="ARBA" id="ARBA00022801"/>
    </source>
</evidence>
<dbReference type="STRING" id="35608.A0A2U1NV06"/>
<evidence type="ECO:0000313" key="6">
    <source>
        <dbReference type="EMBL" id="PWA77318.1"/>
    </source>
</evidence>
<dbReference type="AlphaFoldDB" id="A0A2U1NV06"/>
<dbReference type="PANTHER" id="PTHR47958">
    <property type="entry name" value="ATP-DEPENDENT RNA HELICASE DBP3"/>
    <property type="match status" value="1"/>
</dbReference>
<keyword evidence="3" id="KW-0694">RNA-binding</keyword>
<evidence type="ECO:0000256" key="2">
    <source>
        <dbReference type="ARBA" id="ARBA00022806"/>
    </source>
</evidence>
<keyword evidence="2 6" id="KW-0547">Nucleotide-binding</keyword>
<dbReference type="OrthoDB" id="604226at2759"/>
<dbReference type="SUPFAM" id="SSF52540">
    <property type="entry name" value="P-loop containing nucleoside triphosphate hydrolases"/>
    <property type="match status" value="1"/>
</dbReference>
<dbReference type="InterPro" id="IPR011545">
    <property type="entry name" value="DEAD/DEAH_box_helicase_dom"/>
</dbReference>
<dbReference type="GO" id="GO:0005524">
    <property type="term" value="F:ATP binding"/>
    <property type="evidence" value="ECO:0007669"/>
    <property type="project" value="InterPro"/>
</dbReference>
<feature type="domain" description="Ubiquitin-like" evidence="4">
    <location>
        <begin position="138"/>
        <end position="213"/>
    </location>
</feature>
<name>A0A2U1NV06_ARTAN</name>
<accession>A0A2U1NV06</accession>
<dbReference type="SMART" id="SM00213">
    <property type="entry name" value="UBQ"/>
    <property type="match status" value="1"/>
</dbReference>
<dbReference type="InterPro" id="IPR027417">
    <property type="entry name" value="P-loop_NTPase"/>
</dbReference>
<feature type="domain" description="Helicase ATP-binding" evidence="5">
    <location>
        <begin position="274"/>
        <end position="461"/>
    </location>
</feature>
<dbReference type="GO" id="GO:0004386">
    <property type="term" value="F:helicase activity"/>
    <property type="evidence" value="ECO:0007669"/>
    <property type="project" value="UniProtKB-KW"/>
</dbReference>
<evidence type="ECO:0000259" key="5">
    <source>
        <dbReference type="PROSITE" id="PS51192"/>
    </source>
</evidence>
<dbReference type="EMBL" id="PKPP01002144">
    <property type="protein sequence ID" value="PWA77318.1"/>
    <property type="molecule type" value="Genomic_DNA"/>
</dbReference>
<dbReference type="Gene3D" id="3.40.50.300">
    <property type="entry name" value="P-loop containing nucleotide triphosphate hydrolases"/>
    <property type="match status" value="1"/>
</dbReference>
<dbReference type="Pfam" id="PF00240">
    <property type="entry name" value="ubiquitin"/>
    <property type="match status" value="1"/>
</dbReference>
<keyword evidence="1" id="KW-0378">Hydrolase</keyword>
<keyword evidence="2 6" id="KW-0067">ATP-binding</keyword>
<dbReference type="PROSITE" id="PS50053">
    <property type="entry name" value="UBIQUITIN_2"/>
    <property type="match status" value="1"/>
</dbReference>
<dbReference type="Gene3D" id="3.10.20.90">
    <property type="entry name" value="Phosphatidylinositol 3-kinase Catalytic Subunit, Chain A, domain 1"/>
    <property type="match status" value="1"/>
</dbReference>
<dbReference type="GO" id="GO:0003723">
    <property type="term" value="F:RNA binding"/>
    <property type="evidence" value="ECO:0007669"/>
    <property type="project" value="UniProtKB-KW"/>
</dbReference>
<keyword evidence="2 6" id="KW-0347">Helicase</keyword>
<sequence>MGGSGFSNSTSVGGGLAAAATGGGGFVGGVVTGGSAFAGGAVIADGAFGGGLVQNIGYPAWGDYYIIPHSVGPLSAQHYAPQGVSSQFAPSFGRMYEPLAYYVQPYLPPVYLSPIANQGVFPQQTPMEQRLKLPAQQMKIYVKTNTGKTITLEVESSDTINNVKAKIQDKEGIPPDQQKLVFASNYKELKDGCTLADYNIQKESTLHLVLRTRLISIKNRMGESEHVQVEITGSDIPEPVYLFKDMDLFGNIKLKENLKLCGYVEPKPVQSYAIPVILAGRDLIACAPTGSGKKAAYCLPIISKVMQDSRFESFGTIAFPIALILTRTEERSLEIFQEAEKLCRNIGVKVVQGATLAFNKLLDKTDDVDILIATPKKILEIQDVPAYVVEPRLALGNVNYLVIDEADQMLKERHSFMEIYRVVKCTDMPPAKERQTMLIGATFPSEIQRQASEFLSSNYIFVTVGTAGSSEFGGRDFRSENDNECSHNDTYYTADYDGDTSNESSGAVASCLNAADYCPPSSGYRNDTSYGMISGGYGYSIPSLAVGSWPPCIPTSGGFWTAYNGASPIYLPWVHASQIQSAPET</sequence>
<gene>
    <name evidence="6" type="ORF">CTI12_AA225260</name>
</gene>
<dbReference type="PROSITE" id="PS51192">
    <property type="entry name" value="HELICASE_ATP_BIND_1"/>
    <property type="match status" value="1"/>
</dbReference>
<dbReference type="InterPro" id="IPR000626">
    <property type="entry name" value="Ubiquitin-like_dom"/>
</dbReference>
<evidence type="ECO:0000313" key="7">
    <source>
        <dbReference type="Proteomes" id="UP000245207"/>
    </source>
</evidence>
<dbReference type="PRINTS" id="PR00348">
    <property type="entry name" value="UBIQUITIN"/>
</dbReference>
<evidence type="ECO:0000259" key="4">
    <source>
        <dbReference type="PROSITE" id="PS50053"/>
    </source>
</evidence>
<proteinExistence type="predicted"/>
<dbReference type="InterPro" id="IPR029071">
    <property type="entry name" value="Ubiquitin-like_domsf"/>
</dbReference>
<reference evidence="6 7" key="1">
    <citation type="journal article" date="2018" name="Mol. Plant">
        <title>The genome of Artemisia annua provides insight into the evolution of Asteraceae family and artemisinin biosynthesis.</title>
        <authorList>
            <person name="Shen Q."/>
            <person name="Zhang L."/>
            <person name="Liao Z."/>
            <person name="Wang S."/>
            <person name="Yan T."/>
            <person name="Shi P."/>
            <person name="Liu M."/>
            <person name="Fu X."/>
            <person name="Pan Q."/>
            <person name="Wang Y."/>
            <person name="Lv Z."/>
            <person name="Lu X."/>
            <person name="Zhang F."/>
            <person name="Jiang W."/>
            <person name="Ma Y."/>
            <person name="Chen M."/>
            <person name="Hao X."/>
            <person name="Li L."/>
            <person name="Tang Y."/>
            <person name="Lv G."/>
            <person name="Zhou Y."/>
            <person name="Sun X."/>
            <person name="Brodelius P.E."/>
            <person name="Rose J.K.C."/>
            <person name="Tang K."/>
        </authorList>
    </citation>
    <scope>NUCLEOTIDE SEQUENCE [LARGE SCALE GENOMIC DNA]</scope>
    <source>
        <strain evidence="7">cv. Huhao1</strain>
        <tissue evidence="6">Leaf</tissue>
    </source>
</reference>
<dbReference type="InterPro" id="IPR019956">
    <property type="entry name" value="Ubiquitin_dom"/>
</dbReference>
<dbReference type="FunFam" id="3.10.20.90:FF:000006">
    <property type="entry name" value="Polyubiquitin 10"/>
    <property type="match status" value="1"/>
</dbReference>
<dbReference type="SMART" id="SM00487">
    <property type="entry name" value="DEXDc"/>
    <property type="match status" value="1"/>
</dbReference>
<dbReference type="GO" id="GO:0016787">
    <property type="term" value="F:hydrolase activity"/>
    <property type="evidence" value="ECO:0007669"/>
    <property type="project" value="UniProtKB-KW"/>
</dbReference>
<evidence type="ECO:0000256" key="3">
    <source>
        <dbReference type="ARBA" id="ARBA00022884"/>
    </source>
</evidence>
<comment type="caution">
    <text evidence="6">The sequence shown here is derived from an EMBL/GenBank/DDBJ whole genome shotgun (WGS) entry which is preliminary data.</text>
</comment>
<organism evidence="6 7">
    <name type="scientific">Artemisia annua</name>
    <name type="common">Sweet wormwood</name>
    <dbReference type="NCBI Taxonomy" id="35608"/>
    <lineage>
        <taxon>Eukaryota</taxon>
        <taxon>Viridiplantae</taxon>
        <taxon>Streptophyta</taxon>
        <taxon>Embryophyta</taxon>
        <taxon>Tracheophyta</taxon>
        <taxon>Spermatophyta</taxon>
        <taxon>Magnoliopsida</taxon>
        <taxon>eudicotyledons</taxon>
        <taxon>Gunneridae</taxon>
        <taxon>Pentapetalae</taxon>
        <taxon>asterids</taxon>
        <taxon>campanulids</taxon>
        <taxon>Asterales</taxon>
        <taxon>Asteraceae</taxon>
        <taxon>Asteroideae</taxon>
        <taxon>Anthemideae</taxon>
        <taxon>Artemisiinae</taxon>
        <taxon>Artemisia</taxon>
    </lineage>
</organism>
<dbReference type="SUPFAM" id="SSF54236">
    <property type="entry name" value="Ubiquitin-like"/>
    <property type="match status" value="1"/>
</dbReference>
<keyword evidence="7" id="KW-1185">Reference proteome</keyword>
<dbReference type="InterPro" id="IPR014001">
    <property type="entry name" value="Helicase_ATP-bd"/>
</dbReference>